<evidence type="ECO:0000313" key="6">
    <source>
        <dbReference type="EMBL" id="CAH0401246.1"/>
    </source>
</evidence>
<evidence type="ECO:0000256" key="3">
    <source>
        <dbReference type="ARBA" id="ARBA00022989"/>
    </source>
</evidence>
<organism evidence="6 7">
    <name type="scientific">Chilo suppressalis</name>
    <name type="common">Asiatic rice borer moth</name>
    <dbReference type="NCBI Taxonomy" id="168631"/>
    <lineage>
        <taxon>Eukaryota</taxon>
        <taxon>Metazoa</taxon>
        <taxon>Ecdysozoa</taxon>
        <taxon>Arthropoda</taxon>
        <taxon>Hexapoda</taxon>
        <taxon>Insecta</taxon>
        <taxon>Pterygota</taxon>
        <taxon>Neoptera</taxon>
        <taxon>Endopterygota</taxon>
        <taxon>Lepidoptera</taxon>
        <taxon>Glossata</taxon>
        <taxon>Ditrysia</taxon>
        <taxon>Pyraloidea</taxon>
        <taxon>Crambidae</taxon>
        <taxon>Crambinae</taxon>
        <taxon>Chilo</taxon>
    </lineage>
</organism>
<evidence type="ECO:0000313" key="7">
    <source>
        <dbReference type="Proteomes" id="UP001153292"/>
    </source>
</evidence>
<keyword evidence="2 5" id="KW-0812">Transmembrane</keyword>
<feature type="transmembrane region" description="Helical" evidence="5">
    <location>
        <begin position="196"/>
        <end position="217"/>
    </location>
</feature>
<keyword evidence="3 5" id="KW-1133">Transmembrane helix</keyword>
<sequence length="569" mass="63519">MRPRTLISRLTSLTTTSVLQPGFLETAPTYSYRDSRGERTVVKNSTSKTMMSSTEKICSVNDLTNSTILLTNHQKKGSWIEKPKRILKSVKCFFRETTVEPCLFIYMLCTSLSSMAVQNMHLEKSCRVHYDFGDDICDRIRDLNTTGLESELSQVQTLVAKVMAWKFPLQTAIPAVLVLFVGAWSDKYKRRKICILFPFIGEIVTNIGLLFATYYFKELSLQATALIEALPAAFTGSYIIIFMGMYSFMSDRTTIENRTFRLGIVTIFVSFGTPTGTALSGVLLRGLGYYGVFTLLLFLHMFSFLYGAVRLEDVAIEKNEVTLDNTSGNKCEKIFRDVFGLVGNTVLVALRPRASDGRLQIFLVIVLYLIMVGPLYGDSQVSYLYARRKFQLNEVEYSIYGTANILLGLIGTVFCISVLSKKFQVQDSAIGGLAGVSRIAACFVFAFASSRSWYYSAPVFNIFSHTGLTAVRSIATKSVPTEEVAKLSALLGVTEALAPSIYMPASSYIYVSTIDILPGAFYLFDASLTVLALGFFAFIYILVRKRQRSVVSVPEKKEEFARTNEVSKF</sequence>
<dbReference type="Gene3D" id="1.20.1250.20">
    <property type="entry name" value="MFS general substrate transporter like domains"/>
    <property type="match status" value="1"/>
</dbReference>
<name>A0ABN8AY20_CHISP</name>
<feature type="transmembrane region" description="Helical" evidence="5">
    <location>
        <begin position="260"/>
        <end position="283"/>
    </location>
</feature>
<dbReference type="PANTHER" id="PTHR23507:SF1">
    <property type="entry name" value="FI18259P1-RELATED"/>
    <property type="match status" value="1"/>
</dbReference>
<accession>A0ABN8AY20</accession>
<feature type="transmembrane region" description="Helical" evidence="5">
    <location>
        <begin position="229"/>
        <end position="248"/>
    </location>
</feature>
<protein>
    <recommendedName>
        <fullName evidence="8">Major facilitator superfamily (MFS) profile domain-containing protein</fullName>
    </recommendedName>
</protein>
<feature type="transmembrane region" description="Helical" evidence="5">
    <location>
        <begin position="397"/>
        <end position="418"/>
    </location>
</feature>
<feature type="transmembrane region" description="Helical" evidence="5">
    <location>
        <begin position="167"/>
        <end position="184"/>
    </location>
</feature>
<gene>
    <name evidence="6" type="ORF">CHILSU_LOCUS4467</name>
</gene>
<evidence type="ECO:0000256" key="2">
    <source>
        <dbReference type="ARBA" id="ARBA00022692"/>
    </source>
</evidence>
<dbReference type="Pfam" id="PF07690">
    <property type="entry name" value="MFS_1"/>
    <property type="match status" value="1"/>
</dbReference>
<evidence type="ECO:0000256" key="5">
    <source>
        <dbReference type="SAM" id="Phobius"/>
    </source>
</evidence>
<feature type="transmembrane region" description="Helical" evidence="5">
    <location>
        <begin position="359"/>
        <end position="377"/>
    </location>
</feature>
<proteinExistence type="predicted"/>
<keyword evidence="4 5" id="KW-0472">Membrane</keyword>
<dbReference type="InterPro" id="IPR011701">
    <property type="entry name" value="MFS"/>
</dbReference>
<evidence type="ECO:0008006" key="8">
    <source>
        <dbReference type="Google" id="ProtNLM"/>
    </source>
</evidence>
<feature type="transmembrane region" description="Helical" evidence="5">
    <location>
        <begin position="289"/>
        <end position="309"/>
    </location>
</feature>
<dbReference type="InterPro" id="IPR036259">
    <property type="entry name" value="MFS_trans_sf"/>
</dbReference>
<evidence type="ECO:0000256" key="1">
    <source>
        <dbReference type="ARBA" id="ARBA00004141"/>
    </source>
</evidence>
<evidence type="ECO:0000256" key="4">
    <source>
        <dbReference type="ARBA" id="ARBA00023136"/>
    </source>
</evidence>
<feature type="transmembrane region" description="Helical" evidence="5">
    <location>
        <begin position="521"/>
        <end position="543"/>
    </location>
</feature>
<feature type="transmembrane region" description="Helical" evidence="5">
    <location>
        <begin position="454"/>
        <end position="475"/>
    </location>
</feature>
<reference evidence="6" key="1">
    <citation type="submission" date="2021-12" db="EMBL/GenBank/DDBJ databases">
        <authorList>
            <person name="King R."/>
        </authorList>
    </citation>
    <scope>NUCLEOTIDE SEQUENCE</scope>
</reference>
<feature type="transmembrane region" description="Helical" evidence="5">
    <location>
        <begin position="430"/>
        <end position="448"/>
    </location>
</feature>
<dbReference type="SUPFAM" id="SSF103473">
    <property type="entry name" value="MFS general substrate transporter"/>
    <property type="match status" value="1"/>
</dbReference>
<keyword evidence="7" id="KW-1185">Reference proteome</keyword>
<feature type="transmembrane region" description="Helical" evidence="5">
    <location>
        <begin position="487"/>
        <end position="509"/>
    </location>
</feature>
<dbReference type="PANTHER" id="PTHR23507">
    <property type="entry name" value="ZGC:174356"/>
    <property type="match status" value="1"/>
</dbReference>
<comment type="subcellular location">
    <subcellularLocation>
        <location evidence="1">Membrane</location>
        <topology evidence="1">Multi-pass membrane protein</topology>
    </subcellularLocation>
</comment>
<dbReference type="EMBL" id="OU963912">
    <property type="protein sequence ID" value="CAH0401246.1"/>
    <property type="molecule type" value="Genomic_DNA"/>
</dbReference>
<dbReference type="Proteomes" id="UP001153292">
    <property type="component" value="Chromosome 19"/>
</dbReference>